<protein>
    <submittedName>
        <fullName evidence="8">Pre-mRNA-splicing factor CWC24</fullName>
    </submittedName>
</protein>
<dbReference type="SMART" id="SM00184">
    <property type="entry name" value="RING"/>
    <property type="match status" value="1"/>
</dbReference>
<dbReference type="PANTHER" id="PTHR12930">
    <property type="entry name" value="ZINC FINGER PROTEIN 183"/>
    <property type="match status" value="1"/>
</dbReference>
<evidence type="ECO:0000256" key="5">
    <source>
        <dbReference type="SAM" id="MobiDB-lite"/>
    </source>
</evidence>
<dbReference type="PROSITE" id="PS00518">
    <property type="entry name" value="ZF_RING_1"/>
    <property type="match status" value="1"/>
</dbReference>
<dbReference type="SUPFAM" id="SSF90229">
    <property type="entry name" value="CCCH zinc finger"/>
    <property type="match status" value="1"/>
</dbReference>
<dbReference type="AlphaFoldDB" id="A0A1J4K5G0"/>
<evidence type="ECO:0000313" key="9">
    <source>
        <dbReference type="Proteomes" id="UP000179807"/>
    </source>
</evidence>
<dbReference type="Pfam" id="PF13920">
    <property type="entry name" value="zf-C3HC4_3"/>
    <property type="match status" value="1"/>
</dbReference>
<evidence type="ECO:0000256" key="1">
    <source>
        <dbReference type="ARBA" id="ARBA00022723"/>
    </source>
</evidence>
<proteinExistence type="predicted"/>
<dbReference type="SUPFAM" id="SSF57850">
    <property type="entry name" value="RING/U-box"/>
    <property type="match status" value="1"/>
</dbReference>
<evidence type="ECO:0000259" key="6">
    <source>
        <dbReference type="PROSITE" id="PS50089"/>
    </source>
</evidence>
<dbReference type="CDD" id="cd16539">
    <property type="entry name" value="RING-HC_RNF113A_B"/>
    <property type="match status" value="1"/>
</dbReference>
<reference evidence="8" key="1">
    <citation type="submission" date="2016-10" db="EMBL/GenBank/DDBJ databases">
        <authorList>
            <person name="Benchimol M."/>
            <person name="Almeida L.G."/>
            <person name="Vasconcelos A.T."/>
            <person name="Perreira-Neves A."/>
            <person name="Rosa I.A."/>
            <person name="Tasca T."/>
            <person name="Bogo M.R."/>
            <person name="de Souza W."/>
        </authorList>
    </citation>
    <scope>NUCLEOTIDE SEQUENCE [LARGE SCALE GENOMIC DNA]</scope>
    <source>
        <strain evidence="8">K</strain>
    </source>
</reference>
<dbReference type="PROSITE" id="PS50103">
    <property type="entry name" value="ZF_C3H1"/>
    <property type="match status" value="1"/>
</dbReference>
<sequence>MRKRTKTGDSSAKVPTPTQLESINDVNESIETLDLSRINPSSKSKSLISGKAISVMSDKAAKEKKAPEKDLKLLHQKAEEPADGRVESHDASRNNGWRKIEFTIDQQIPICKDFRDTGYCTWGGACKYYHTREDTPSTSQMDTRNAWKAHMETEQRKEFERRRKKIVTLEPDVCQICHKLLKDPIITKCEHQFCSTCAMKRYLTDPTCAICGKDTDGIFNTAPK</sequence>
<dbReference type="OrthoDB" id="25761at2759"/>
<accession>A0A1J4K5G0</accession>
<feature type="domain" description="C3H1-type" evidence="7">
    <location>
        <begin position="105"/>
        <end position="133"/>
    </location>
</feature>
<dbReference type="Pfam" id="PF00642">
    <property type="entry name" value="zf-CCCH"/>
    <property type="match status" value="1"/>
</dbReference>
<dbReference type="GO" id="GO:0034247">
    <property type="term" value="P:snoRNA splicing"/>
    <property type="evidence" value="ECO:0007669"/>
    <property type="project" value="TreeGrafter"/>
</dbReference>
<evidence type="ECO:0000256" key="3">
    <source>
        <dbReference type="ARBA" id="ARBA00022833"/>
    </source>
</evidence>
<dbReference type="VEuPathDB" id="TrichDB:TRFO_25234"/>
<dbReference type="Proteomes" id="UP000179807">
    <property type="component" value="Unassembled WGS sequence"/>
</dbReference>
<evidence type="ECO:0000256" key="2">
    <source>
        <dbReference type="ARBA" id="ARBA00022771"/>
    </source>
</evidence>
<dbReference type="InterPro" id="IPR039971">
    <property type="entry name" value="CWC24-like"/>
</dbReference>
<evidence type="ECO:0000313" key="8">
    <source>
        <dbReference type="EMBL" id="OHT06631.1"/>
    </source>
</evidence>
<dbReference type="InterPro" id="IPR013083">
    <property type="entry name" value="Znf_RING/FYVE/PHD"/>
</dbReference>
<dbReference type="GO" id="GO:0005684">
    <property type="term" value="C:U2-type spliceosomal complex"/>
    <property type="evidence" value="ECO:0007669"/>
    <property type="project" value="TreeGrafter"/>
</dbReference>
<evidence type="ECO:0000256" key="4">
    <source>
        <dbReference type="PROSITE-ProRule" id="PRU00723"/>
    </source>
</evidence>
<dbReference type="GO" id="GO:0008270">
    <property type="term" value="F:zinc ion binding"/>
    <property type="evidence" value="ECO:0007669"/>
    <property type="project" value="UniProtKB-KW"/>
</dbReference>
<keyword evidence="3 4" id="KW-0862">Zinc</keyword>
<feature type="region of interest" description="Disordered" evidence="5">
    <location>
        <begin position="1"/>
        <end position="25"/>
    </location>
</feature>
<keyword evidence="1 4" id="KW-0479">Metal-binding</keyword>
<dbReference type="EMBL" id="MLAK01000719">
    <property type="protein sequence ID" value="OHT06631.1"/>
    <property type="molecule type" value="Genomic_DNA"/>
</dbReference>
<dbReference type="InterPro" id="IPR017907">
    <property type="entry name" value="Znf_RING_CS"/>
</dbReference>
<evidence type="ECO:0000259" key="7">
    <source>
        <dbReference type="PROSITE" id="PS50103"/>
    </source>
</evidence>
<keyword evidence="2 4" id="KW-0863">Zinc-finger</keyword>
<feature type="zinc finger region" description="C3H1-type" evidence="4">
    <location>
        <begin position="105"/>
        <end position="133"/>
    </location>
</feature>
<dbReference type="RefSeq" id="XP_068359767.1">
    <property type="nucleotide sequence ID" value="XM_068504225.1"/>
</dbReference>
<feature type="compositionally biased region" description="Polar residues" evidence="5">
    <location>
        <begin position="16"/>
        <end position="25"/>
    </location>
</feature>
<feature type="domain" description="RING-type" evidence="6">
    <location>
        <begin position="174"/>
        <end position="211"/>
    </location>
</feature>
<dbReference type="InterPro" id="IPR000571">
    <property type="entry name" value="Znf_CCCH"/>
</dbReference>
<dbReference type="Gene3D" id="3.30.40.10">
    <property type="entry name" value="Zinc/RING finger domain, C3HC4 (zinc finger)"/>
    <property type="match status" value="1"/>
</dbReference>
<dbReference type="PROSITE" id="PS50089">
    <property type="entry name" value="ZF_RING_2"/>
    <property type="match status" value="1"/>
</dbReference>
<keyword evidence="9" id="KW-1185">Reference proteome</keyword>
<dbReference type="PANTHER" id="PTHR12930:SF0">
    <property type="entry name" value="RING FINGER PROTEIN 113B"/>
    <property type="match status" value="1"/>
</dbReference>
<dbReference type="GeneID" id="94838929"/>
<gene>
    <name evidence="8" type="primary">CWC24</name>
    <name evidence="8" type="ORF">TRFO_25234</name>
</gene>
<comment type="caution">
    <text evidence="8">The sequence shown here is derived from an EMBL/GenBank/DDBJ whole genome shotgun (WGS) entry which is preliminary data.</text>
</comment>
<dbReference type="InterPro" id="IPR036855">
    <property type="entry name" value="Znf_CCCH_sf"/>
</dbReference>
<dbReference type="SMART" id="SM00356">
    <property type="entry name" value="ZnF_C3H1"/>
    <property type="match status" value="1"/>
</dbReference>
<dbReference type="InterPro" id="IPR001841">
    <property type="entry name" value="Znf_RING"/>
</dbReference>
<organism evidence="8 9">
    <name type="scientific">Tritrichomonas foetus</name>
    <dbReference type="NCBI Taxonomy" id="1144522"/>
    <lineage>
        <taxon>Eukaryota</taxon>
        <taxon>Metamonada</taxon>
        <taxon>Parabasalia</taxon>
        <taxon>Tritrichomonadida</taxon>
        <taxon>Tritrichomonadidae</taxon>
        <taxon>Tritrichomonas</taxon>
    </lineage>
</organism>
<name>A0A1J4K5G0_9EUKA</name>